<dbReference type="InterPro" id="IPR038727">
    <property type="entry name" value="NadR/Ttd14_AAA_dom"/>
</dbReference>
<organism evidence="2 3">
    <name type="scientific">Pseudotenacibaculum haliotis</name>
    <dbReference type="NCBI Taxonomy" id="1862138"/>
    <lineage>
        <taxon>Bacteria</taxon>
        <taxon>Pseudomonadati</taxon>
        <taxon>Bacteroidota</taxon>
        <taxon>Flavobacteriia</taxon>
        <taxon>Flavobacteriales</taxon>
        <taxon>Flavobacteriaceae</taxon>
        <taxon>Pseudotenacibaculum</taxon>
    </lineage>
</organism>
<evidence type="ECO:0000313" key="3">
    <source>
        <dbReference type="Proteomes" id="UP001597508"/>
    </source>
</evidence>
<dbReference type="Gene3D" id="3.40.50.300">
    <property type="entry name" value="P-loop containing nucleotide triphosphate hydrolases"/>
    <property type="match status" value="1"/>
</dbReference>
<dbReference type="EMBL" id="JBHULH010000009">
    <property type="protein sequence ID" value="MFD2568403.1"/>
    <property type="molecule type" value="Genomic_DNA"/>
</dbReference>
<dbReference type="SUPFAM" id="SSF52540">
    <property type="entry name" value="P-loop containing nucleoside triphosphate hydrolases"/>
    <property type="match status" value="1"/>
</dbReference>
<protein>
    <submittedName>
        <fullName evidence="2">AAA family ATPase</fullName>
    </submittedName>
</protein>
<evidence type="ECO:0000313" key="2">
    <source>
        <dbReference type="EMBL" id="MFD2568403.1"/>
    </source>
</evidence>
<sequence>MQKKIVLIGGPGTGKSTVLNELQQRDFYCMPEVSREVTLEAQKKGIQQLFLTDPLLFSKMLLEGRERQYKEAGKHSADLVFFDRGLPDVYAYMEYTKDPYPDYFKEKCNEYVYDHVFLFKPWEQIYISDNERYESFEESKEIDLFLQKAYRELGYRIIDVPFGSIDERVNFILNWLKLNA</sequence>
<feature type="domain" description="NadR/Ttd14 AAA" evidence="1">
    <location>
        <begin position="4"/>
        <end position="168"/>
    </location>
</feature>
<comment type="caution">
    <text evidence="2">The sequence shown here is derived from an EMBL/GenBank/DDBJ whole genome shotgun (WGS) entry which is preliminary data.</text>
</comment>
<dbReference type="RefSeq" id="WP_379667110.1">
    <property type="nucleotide sequence ID" value="NZ_JBHULH010000009.1"/>
</dbReference>
<dbReference type="Proteomes" id="UP001597508">
    <property type="component" value="Unassembled WGS sequence"/>
</dbReference>
<name>A0ABW5LUA2_9FLAO</name>
<dbReference type="Pfam" id="PF13521">
    <property type="entry name" value="AAA_28"/>
    <property type="match status" value="1"/>
</dbReference>
<proteinExistence type="predicted"/>
<reference evidence="3" key="1">
    <citation type="journal article" date="2019" name="Int. J. Syst. Evol. Microbiol.">
        <title>The Global Catalogue of Microorganisms (GCM) 10K type strain sequencing project: providing services to taxonomists for standard genome sequencing and annotation.</title>
        <authorList>
            <consortium name="The Broad Institute Genomics Platform"/>
            <consortium name="The Broad Institute Genome Sequencing Center for Infectious Disease"/>
            <person name="Wu L."/>
            <person name="Ma J."/>
        </authorList>
    </citation>
    <scope>NUCLEOTIDE SEQUENCE [LARGE SCALE GENOMIC DNA]</scope>
    <source>
        <strain evidence="3">KCTC 52127</strain>
    </source>
</reference>
<keyword evidence="3" id="KW-1185">Reference proteome</keyword>
<dbReference type="InterPro" id="IPR027417">
    <property type="entry name" value="P-loop_NTPase"/>
</dbReference>
<evidence type="ECO:0000259" key="1">
    <source>
        <dbReference type="Pfam" id="PF13521"/>
    </source>
</evidence>
<accession>A0ABW5LUA2</accession>
<gene>
    <name evidence="2" type="ORF">ACFSRZ_13585</name>
</gene>